<name>A0A182PX58_9DIPT</name>
<sequence>MYEKRSALSHTNLIRELRLEPSDWQNYLRMEEASYLWLLKQISSSIKRENTQLRTSITPHERLSATLRFLISGGTYSDLKFRTAISQPSLTHIIPETCRAIIKVLKNFIKLPRNTHEWKNAATTFNQKWQFPNCVGAVDGKLVRIASPAGSGSKYFNYKKFNSIVLMAVVDAEYKFMMCDVGGPGSESDAAFIQTTEFYKKLETGRLNLPDDQSPANSTQELPFVFVGDEAFALRKDFLKPFSKKQLNYE</sequence>
<protein>
    <submittedName>
        <fullName evidence="9">DDE Tnp4 domain-containing protein</fullName>
    </submittedName>
</protein>
<dbReference type="VEuPathDB" id="VectorBase:AEPI011545"/>
<comment type="subcellular location">
    <subcellularLocation>
        <location evidence="2">Nucleus</location>
    </subcellularLocation>
</comment>
<evidence type="ECO:0000259" key="8">
    <source>
        <dbReference type="Pfam" id="PF13359"/>
    </source>
</evidence>
<evidence type="ECO:0000256" key="1">
    <source>
        <dbReference type="ARBA" id="ARBA00001968"/>
    </source>
</evidence>
<keyword evidence="10" id="KW-1185">Reference proteome</keyword>
<dbReference type="InterPro" id="IPR045249">
    <property type="entry name" value="HARBI1-like"/>
</dbReference>
<keyword evidence="5" id="KW-0479">Metal-binding</keyword>
<keyword evidence="6" id="KW-0378">Hydrolase</keyword>
<evidence type="ECO:0000256" key="3">
    <source>
        <dbReference type="ARBA" id="ARBA00006958"/>
    </source>
</evidence>
<comment type="similarity">
    <text evidence="3">Belongs to the HARBI1 family.</text>
</comment>
<evidence type="ECO:0000313" key="9">
    <source>
        <dbReference type="EnsemblMetazoa" id="AEPI011545-PA"/>
    </source>
</evidence>
<dbReference type="STRING" id="199890.A0A182PX58"/>
<dbReference type="GO" id="GO:0016787">
    <property type="term" value="F:hydrolase activity"/>
    <property type="evidence" value="ECO:0007669"/>
    <property type="project" value="UniProtKB-KW"/>
</dbReference>
<organism evidence="9 10">
    <name type="scientific">Anopheles epiroticus</name>
    <dbReference type="NCBI Taxonomy" id="199890"/>
    <lineage>
        <taxon>Eukaryota</taxon>
        <taxon>Metazoa</taxon>
        <taxon>Ecdysozoa</taxon>
        <taxon>Arthropoda</taxon>
        <taxon>Hexapoda</taxon>
        <taxon>Insecta</taxon>
        <taxon>Pterygota</taxon>
        <taxon>Neoptera</taxon>
        <taxon>Endopterygota</taxon>
        <taxon>Diptera</taxon>
        <taxon>Nematocera</taxon>
        <taxon>Culicoidea</taxon>
        <taxon>Culicidae</taxon>
        <taxon>Anophelinae</taxon>
        <taxon>Anopheles</taxon>
    </lineage>
</organism>
<evidence type="ECO:0000256" key="2">
    <source>
        <dbReference type="ARBA" id="ARBA00004123"/>
    </source>
</evidence>
<comment type="cofactor">
    <cofactor evidence="1">
        <name>a divalent metal cation</name>
        <dbReference type="ChEBI" id="CHEBI:60240"/>
    </cofactor>
</comment>
<dbReference type="Proteomes" id="UP000075885">
    <property type="component" value="Unassembled WGS sequence"/>
</dbReference>
<dbReference type="GO" id="GO:0004518">
    <property type="term" value="F:nuclease activity"/>
    <property type="evidence" value="ECO:0007669"/>
    <property type="project" value="UniProtKB-KW"/>
</dbReference>
<proteinExistence type="inferred from homology"/>
<dbReference type="InterPro" id="IPR027806">
    <property type="entry name" value="HARBI1_dom"/>
</dbReference>
<dbReference type="GO" id="GO:0005634">
    <property type="term" value="C:nucleus"/>
    <property type="evidence" value="ECO:0007669"/>
    <property type="project" value="UniProtKB-SubCell"/>
</dbReference>
<reference evidence="10" key="1">
    <citation type="submission" date="2013-03" db="EMBL/GenBank/DDBJ databases">
        <title>The Genome Sequence of Anopheles epiroticus epiroticus2.</title>
        <authorList>
            <consortium name="The Broad Institute Genomics Platform"/>
            <person name="Neafsey D.E."/>
            <person name="Howell P."/>
            <person name="Walker B."/>
            <person name="Young S.K."/>
            <person name="Zeng Q."/>
            <person name="Gargeya S."/>
            <person name="Fitzgerald M."/>
            <person name="Haas B."/>
            <person name="Abouelleil A."/>
            <person name="Allen A.W."/>
            <person name="Alvarado L."/>
            <person name="Arachchi H.M."/>
            <person name="Berlin A.M."/>
            <person name="Chapman S.B."/>
            <person name="Gainer-Dewar J."/>
            <person name="Goldberg J."/>
            <person name="Griggs A."/>
            <person name="Gujja S."/>
            <person name="Hansen M."/>
            <person name="Howarth C."/>
            <person name="Imamovic A."/>
            <person name="Ireland A."/>
            <person name="Larimer J."/>
            <person name="McCowan C."/>
            <person name="Murphy C."/>
            <person name="Pearson M."/>
            <person name="Poon T.W."/>
            <person name="Priest M."/>
            <person name="Roberts A."/>
            <person name="Saif S."/>
            <person name="Shea T."/>
            <person name="Sisk P."/>
            <person name="Sykes S."/>
            <person name="Wortman J."/>
            <person name="Nusbaum C."/>
            <person name="Birren B."/>
        </authorList>
    </citation>
    <scope>NUCLEOTIDE SEQUENCE [LARGE SCALE GENOMIC DNA]</scope>
    <source>
        <strain evidence="10">Epiroticus2</strain>
    </source>
</reference>
<dbReference type="AlphaFoldDB" id="A0A182PX58"/>
<evidence type="ECO:0000256" key="4">
    <source>
        <dbReference type="ARBA" id="ARBA00022722"/>
    </source>
</evidence>
<accession>A0A182PX58</accession>
<dbReference type="PANTHER" id="PTHR22930:SF284">
    <property type="entry name" value="DDE TNP4 DOMAIN-CONTAINING PROTEIN"/>
    <property type="match status" value="1"/>
</dbReference>
<dbReference type="GO" id="GO:0046872">
    <property type="term" value="F:metal ion binding"/>
    <property type="evidence" value="ECO:0007669"/>
    <property type="project" value="UniProtKB-KW"/>
</dbReference>
<feature type="domain" description="DDE Tnp4" evidence="8">
    <location>
        <begin position="138"/>
        <end position="247"/>
    </location>
</feature>
<reference evidence="9" key="2">
    <citation type="submission" date="2020-05" db="UniProtKB">
        <authorList>
            <consortium name="EnsemblMetazoa"/>
        </authorList>
    </citation>
    <scope>IDENTIFICATION</scope>
    <source>
        <strain evidence="9">Epiroticus2</strain>
    </source>
</reference>
<dbReference type="Pfam" id="PF13359">
    <property type="entry name" value="DDE_Tnp_4"/>
    <property type="match status" value="1"/>
</dbReference>
<keyword evidence="7" id="KW-0539">Nucleus</keyword>
<dbReference type="PANTHER" id="PTHR22930">
    <property type="match status" value="1"/>
</dbReference>
<evidence type="ECO:0000256" key="5">
    <source>
        <dbReference type="ARBA" id="ARBA00022723"/>
    </source>
</evidence>
<evidence type="ECO:0000256" key="6">
    <source>
        <dbReference type="ARBA" id="ARBA00022801"/>
    </source>
</evidence>
<evidence type="ECO:0000313" key="10">
    <source>
        <dbReference type="Proteomes" id="UP000075885"/>
    </source>
</evidence>
<evidence type="ECO:0000256" key="7">
    <source>
        <dbReference type="ARBA" id="ARBA00023242"/>
    </source>
</evidence>
<keyword evidence="4" id="KW-0540">Nuclease</keyword>
<dbReference type="EnsemblMetazoa" id="AEPI011545-RA">
    <property type="protein sequence ID" value="AEPI011545-PA"/>
    <property type="gene ID" value="AEPI011545"/>
</dbReference>